<dbReference type="OrthoDB" id="60033at2759"/>
<feature type="region of interest" description="Disordered" evidence="4">
    <location>
        <begin position="524"/>
        <end position="543"/>
    </location>
</feature>
<dbReference type="GO" id="GO:0003677">
    <property type="term" value="F:DNA binding"/>
    <property type="evidence" value="ECO:0007669"/>
    <property type="project" value="InterPro"/>
</dbReference>
<dbReference type="Proteomes" id="UP000694044">
    <property type="component" value="Unassembled WGS sequence"/>
</dbReference>
<feature type="compositionally biased region" description="Polar residues" evidence="4">
    <location>
        <begin position="265"/>
        <end position="291"/>
    </location>
</feature>
<keyword evidence="1" id="KW-0805">Transcription regulation</keyword>
<dbReference type="PANTHER" id="PTHR31442">
    <property type="entry name" value="HOMEODOMAIN-LIKE SUPERFAMILY PROTEIN-RELATED"/>
    <property type="match status" value="1"/>
</dbReference>
<comment type="caution">
    <text evidence="5">The sequence shown here is derived from an EMBL/GenBank/DDBJ whole genome shotgun (WGS) entry which is preliminary data.</text>
</comment>
<evidence type="ECO:0008006" key="7">
    <source>
        <dbReference type="Google" id="ProtNLM"/>
    </source>
</evidence>
<organism evidence="5 6">
    <name type="scientific">Phytophthora pseudosyringae</name>
    <dbReference type="NCBI Taxonomy" id="221518"/>
    <lineage>
        <taxon>Eukaryota</taxon>
        <taxon>Sar</taxon>
        <taxon>Stramenopiles</taxon>
        <taxon>Oomycota</taxon>
        <taxon>Peronosporomycetes</taxon>
        <taxon>Peronosporales</taxon>
        <taxon>Peronosporaceae</taxon>
        <taxon>Phytophthora</taxon>
    </lineage>
</organism>
<dbReference type="AlphaFoldDB" id="A0A8T1WF07"/>
<dbReference type="InterPro" id="IPR044841">
    <property type="entry name" value="LUX/BOA-like"/>
</dbReference>
<feature type="compositionally biased region" description="Polar residues" evidence="4">
    <location>
        <begin position="30"/>
        <end position="41"/>
    </location>
</feature>
<feature type="compositionally biased region" description="Polar residues" evidence="4">
    <location>
        <begin position="560"/>
        <end position="573"/>
    </location>
</feature>
<feature type="compositionally biased region" description="Acidic residues" evidence="4">
    <location>
        <begin position="217"/>
        <end position="226"/>
    </location>
</feature>
<keyword evidence="2" id="KW-0804">Transcription</keyword>
<gene>
    <name evidence="5" type="ORF">PHYPSEUDO_014229</name>
</gene>
<dbReference type="PANTHER" id="PTHR31442:SF29">
    <property type="entry name" value="HOMEODOMAIN-LIKE SUPERFAMILY PROTEIN"/>
    <property type="match status" value="1"/>
</dbReference>
<feature type="compositionally biased region" description="Low complexity" evidence="4">
    <location>
        <begin position="47"/>
        <end position="72"/>
    </location>
</feature>
<evidence type="ECO:0000313" key="5">
    <source>
        <dbReference type="EMBL" id="KAG7392742.1"/>
    </source>
</evidence>
<feature type="compositionally biased region" description="Basic and acidic residues" evidence="4">
    <location>
        <begin position="248"/>
        <end position="261"/>
    </location>
</feature>
<reference evidence="5" key="1">
    <citation type="submission" date="2021-02" db="EMBL/GenBank/DDBJ databases">
        <authorList>
            <person name="Palmer J.M."/>
        </authorList>
    </citation>
    <scope>NUCLEOTIDE SEQUENCE</scope>
    <source>
        <strain evidence="5">SCRP734</strain>
    </source>
</reference>
<dbReference type="GO" id="GO:0003700">
    <property type="term" value="F:DNA-binding transcription factor activity"/>
    <property type="evidence" value="ECO:0007669"/>
    <property type="project" value="InterPro"/>
</dbReference>
<dbReference type="FunFam" id="1.10.10.60:FF:000007">
    <property type="entry name" value="Two-component response regulator"/>
    <property type="match status" value="1"/>
</dbReference>
<protein>
    <recommendedName>
        <fullName evidence="7">Myb-like domain-containing protein</fullName>
    </recommendedName>
</protein>
<feature type="region of interest" description="Disordered" evidence="4">
    <location>
        <begin position="458"/>
        <end position="517"/>
    </location>
</feature>
<evidence type="ECO:0000256" key="1">
    <source>
        <dbReference type="ARBA" id="ARBA00023015"/>
    </source>
</evidence>
<evidence type="ECO:0000256" key="3">
    <source>
        <dbReference type="ARBA" id="ARBA00023242"/>
    </source>
</evidence>
<name>A0A8T1WF07_9STRA</name>
<proteinExistence type="predicted"/>
<dbReference type="NCBIfam" id="TIGR01557">
    <property type="entry name" value="myb_SHAQKYF"/>
    <property type="match status" value="1"/>
</dbReference>
<dbReference type="EMBL" id="JAGDFM010000008">
    <property type="protein sequence ID" value="KAG7392742.1"/>
    <property type="molecule type" value="Genomic_DNA"/>
</dbReference>
<keyword evidence="6" id="KW-1185">Reference proteome</keyword>
<evidence type="ECO:0000256" key="4">
    <source>
        <dbReference type="SAM" id="MobiDB-lite"/>
    </source>
</evidence>
<accession>A0A8T1WF07</accession>
<feature type="region of interest" description="Disordered" evidence="4">
    <location>
        <begin position="1"/>
        <end position="99"/>
    </location>
</feature>
<feature type="region of interest" description="Disordered" evidence="4">
    <location>
        <begin position="560"/>
        <end position="589"/>
    </location>
</feature>
<feature type="region of interest" description="Disordered" evidence="4">
    <location>
        <begin position="177"/>
        <end position="291"/>
    </location>
</feature>
<evidence type="ECO:0000256" key="2">
    <source>
        <dbReference type="ARBA" id="ARBA00023163"/>
    </source>
</evidence>
<feature type="compositionally biased region" description="Low complexity" evidence="4">
    <location>
        <begin position="490"/>
        <end position="517"/>
    </location>
</feature>
<evidence type="ECO:0000313" key="6">
    <source>
        <dbReference type="Proteomes" id="UP000694044"/>
    </source>
</evidence>
<dbReference type="InterPro" id="IPR006447">
    <property type="entry name" value="Myb_dom_plants"/>
</dbReference>
<sequence>MASAPPPVSRTQRSIQRPPALDSSDEARTDTSTSSSMNPARNGSGGAASAEAATATATTASAVAAASSTSSSGRRRKADAAAATGEDKPPPKQRKYERKTKRFIWPDDLHRLFVAAIFDVGLKNASPKALLALMEAAGPNSGLTTEHLKSHLQKYRLNYERSRMEFLEYYDRSAKRNMKRRRQQAQHRASGAGSEANTMFVFPISNSKRRKGRVSDSDSDDSDSDTGDNNINDSSMEVDAKGNATPQGRRESPEAATEAHVRGLSYSQLMQSAQQQPILDGSSHSRQHPQITSDRMIPAVPVSAGMIPIAPQHLPPAYAAHIQRKQASDHGRDLAAAAAAVAAYRYPLGQLPVAGGAAGMPELSDPQWSILNSLMSPQLAGMTGPIGEGGVFPHPQQVSTSEAIARGGSGADGFMLHEEPTDLQMQMHLAMQAQMNLHRQMLTRKVEVAQHLARHSSIGRIDTSTVPNNGSRASPQAAQRGFGESWGSTQHLQQQQYQQQQQQQLQQQQQDHYQQQMDMLSRPSLTAPTSAAPAPVTATNVPPDATLAAPATGEAMVESSSATDGQPSVSAVSDNGAVGLGTETKDDDGMDLYRWDRIDLNVELDDDDLFGFLKS</sequence>
<feature type="compositionally biased region" description="Polar residues" evidence="4">
    <location>
        <begin position="462"/>
        <end position="477"/>
    </location>
</feature>
<keyword evidence="3" id="KW-0539">Nucleus</keyword>